<dbReference type="EMBL" id="JAAOIV010000009">
    <property type="protein sequence ID" value="NHN56629.1"/>
    <property type="molecule type" value="Genomic_DNA"/>
</dbReference>
<dbReference type="RefSeq" id="WP_166197295.1">
    <property type="nucleotide sequence ID" value="NZ_JAAOIV010000009.1"/>
</dbReference>
<dbReference type="GO" id="GO:0005886">
    <property type="term" value="C:plasma membrane"/>
    <property type="evidence" value="ECO:0007669"/>
    <property type="project" value="UniProtKB-SubCell"/>
</dbReference>
<feature type="transmembrane region" description="Helical" evidence="6">
    <location>
        <begin position="278"/>
        <end position="303"/>
    </location>
</feature>
<feature type="transmembrane region" description="Helical" evidence="6">
    <location>
        <begin position="164"/>
        <end position="185"/>
    </location>
</feature>
<evidence type="ECO:0000256" key="5">
    <source>
        <dbReference type="ARBA" id="ARBA00023136"/>
    </source>
</evidence>
<gene>
    <name evidence="7" type="ORF">G9U51_12645</name>
</gene>
<comment type="subcellular location">
    <subcellularLocation>
        <location evidence="1">Cell membrane</location>
        <topology evidence="1">Multi-pass membrane protein</topology>
    </subcellularLocation>
</comment>
<evidence type="ECO:0000313" key="7">
    <source>
        <dbReference type="EMBL" id="NHN56629.1"/>
    </source>
</evidence>
<evidence type="ECO:0000313" key="8">
    <source>
        <dbReference type="Proteomes" id="UP000744769"/>
    </source>
</evidence>
<evidence type="ECO:0000256" key="2">
    <source>
        <dbReference type="ARBA" id="ARBA00022475"/>
    </source>
</evidence>
<dbReference type="Pfam" id="PF03706">
    <property type="entry name" value="LPG_synthase_TM"/>
    <property type="match status" value="1"/>
</dbReference>
<sequence length="347" mass="36238">MTEHPAFPSIGWRQVLQALVGIAAAVAIIAFGMPFFAHTSWSRILSHLGQVGWLAGLELFGLMAFGLWCYTFTLTGSLRGLSHSKALILNVAGSAVSNLLPGGGAVGAAASYLILRSWGFARRDISTSVIVTSVWNVLARVAMPLLGVAVVAEAGNALPKGVRTGAFVGGSTGLVVLLAFIAVLISPGATARLGRILDRSIGALLRRTRRGARVNLAELLVDQRSRISTVTAHGWLPMTFGVVAFLGIYYLLFVRCLTAVGVTLSWSDLFAAYAVGRLLSAVGVTPGGLGITEAGTLAVLVAWGAEPSSAAAGVLVFALFSHLLEVPIGALGWLAWWLSPKVEPSDP</sequence>
<evidence type="ECO:0000256" key="3">
    <source>
        <dbReference type="ARBA" id="ARBA00022692"/>
    </source>
</evidence>
<keyword evidence="2" id="KW-1003">Cell membrane</keyword>
<protein>
    <submittedName>
        <fullName evidence="7">Flippase-like domain-containing protein</fullName>
    </submittedName>
</protein>
<organism evidence="7 8">
    <name type="scientific">Metallococcus carri</name>
    <dbReference type="NCBI Taxonomy" id="1656884"/>
    <lineage>
        <taxon>Bacteria</taxon>
        <taxon>Bacillati</taxon>
        <taxon>Actinomycetota</taxon>
        <taxon>Actinomycetes</taxon>
        <taxon>Micrococcales</taxon>
        <taxon>Dermacoccaceae</taxon>
        <taxon>Metallococcus</taxon>
    </lineage>
</organism>
<evidence type="ECO:0000256" key="4">
    <source>
        <dbReference type="ARBA" id="ARBA00022989"/>
    </source>
</evidence>
<feature type="transmembrane region" description="Helical" evidence="6">
    <location>
        <begin position="48"/>
        <end position="68"/>
    </location>
</feature>
<keyword evidence="4 6" id="KW-1133">Transmembrane helix</keyword>
<feature type="transmembrane region" description="Helical" evidence="6">
    <location>
        <begin position="127"/>
        <end position="152"/>
    </location>
</feature>
<keyword evidence="8" id="KW-1185">Reference proteome</keyword>
<accession>A0A967EB68</accession>
<feature type="transmembrane region" description="Helical" evidence="6">
    <location>
        <begin position="15"/>
        <end position="36"/>
    </location>
</feature>
<feature type="transmembrane region" description="Helical" evidence="6">
    <location>
        <begin position="315"/>
        <end position="338"/>
    </location>
</feature>
<reference evidence="7" key="1">
    <citation type="submission" date="2020-03" db="EMBL/GenBank/DDBJ databases">
        <title>Draft sequencing of Calidifontibacter sp. DB0510.</title>
        <authorList>
            <person name="Kim D.-U."/>
        </authorList>
    </citation>
    <scope>NUCLEOTIDE SEQUENCE</scope>
    <source>
        <strain evidence="7">DB0510</strain>
    </source>
</reference>
<feature type="transmembrane region" description="Helical" evidence="6">
    <location>
        <begin position="88"/>
        <end position="115"/>
    </location>
</feature>
<comment type="caution">
    <text evidence="7">The sequence shown here is derived from an EMBL/GenBank/DDBJ whole genome shotgun (WGS) entry which is preliminary data.</text>
</comment>
<feature type="transmembrane region" description="Helical" evidence="6">
    <location>
        <begin position="234"/>
        <end position="266"/>
    </location>
</feature>
<dbReference type="Proteomes" id="UP000744769">
    <property type="component" value="Unassembled WGS sequence"/>
</dbReference>
<keyword evidence="5 6" id="KW-0472">Membrane</keyword>
<dbReference type="PANTHER" id="PTHR39087:SF2">
    <property type="entry name" value="UPF0104 MEMBRANE PROTEIN MJ1595"/>
    <property type="match status" value="1"/>
</dbReference>
<dbReference type="AlphaFoldDB" id="A0A967EB68"/>
<evidence type="ECO:0000256" key="6">
    <source>
        <dbReference type="SAM" id="Phobius"/>
    </source>
</evidence>
<evidence type="ECO:0000256" key="1">
    <source>
        <dbReference type="ARBA" id="ARBA00004651"/>
    </source>
</evidence>
<keyword evidence="3 6" id="KW-0812">Transmembrane</keyword>
<dbReference type="PANTHER" id="PTHR39087">
    <property type="entry name" value="UPF0104 MEMBRANE PROTEIN MJ1595"/>
    <property type="match status" value="1"/>
</dbReference>
<proteinExistence type="predicted"/>
<dbReference type="InterPro" id="IPR022791">
    <property type="entry name" value="L-PG_synthase/AglD"/>
</dbReference>
<name>A0A967EB68_9MICO</name>